<evidence type="ECO:0000259" key="9">
    <source>
        <dbReference type="PROSITE" id="PS50017"/>
    </source>
</evidence>
<dbReference type="PANTHER" id="PTHR46861:SF1">
    <property type="entry name" value="TUMOR NECROSIS FACTOR RECEPTOR SUPERFAMILY MEMBER 1A"/>
    <property type="match status" value="1"/>
</dbReference>
<dbReference type="InterPro" id="IPR001368">
    <property type="entry name" value="TNFR/NGFR_Cys_rich_reg"/>
</dbReference>
<dbReference type="InterPro" id="IPR011029">
    <property type="entry name" value="DEATH-like_dom_sf"/>
</dbReference>
<keyword evidence="4 6" id="KW-1015">Disulfide bond</keyword>
<gene>
    <name evidence="11" type="primary">tnfrsf1a</name>
</gene>
<dbReference type="PANTHER" id="PTHR46861">
    <property type="entry name" value="TUMOR NECROSIS FACTOR RECEPTOR SUPERFAMILY MEMBER 1A"/>
    <property type="match status" value="1"/>
</dbReference>
<keyword evidence="2 8" id="KW-0732">Signal</keyword>
<dbReference type="PROSITE" id="PS50017">
    <property type="entry name" value="DEATH_DOMAIN"/>
    <property type="match status" value="1"/>
</dbReference>
<reference evidence="11" key="3">
    <citation type="submission" date="2025-09" db="UniProtKB">
        <authorList>
            <consortium name="Ensembl"/>
        </authorList>
    </citation>
    <scope>IDENTIFICATION</scope>
</reference>
<dbReference type="Gene3D" id="1.10.533.10">
    <property type="entry name" value="Death Domain, Fas"/>
    <property type="match status" value="1"/>
</dbReference>
<feature type="disulfide bond" evidence="6">
    <location>
        <begin position="97"/>
        <end position="110"/>
    </location>
</feature>
<proteinExistence type="predicted"/>
<dbReference type="GO" id="GO:0006915">
    <property type="term" value="P:apoptotic process"/>
    <property type="evidence" value="ECO:0007669"/>
    <property type="project" value="UniProtKB-KW"/>
</dbReference>
<dbReference type="GO" id="GO:0006954">
    <property type="term" value="P:inflammatory response"/>
    <property type="evidence" value="ECO:0007669"/>
    <property type="project" value="TreeGrafter"/>
</dbReference>
<feature type="disulfide bond" evidence="6">
    <location>
        <begin position="100"/>
        <end position="118"/>
    </location>
</feature>
<feature type="signal peptide" evidence="8">
    <location>
        <begin position="1"/>
        <end position="31"/>
    </location>
</feature>
<evidence type="ECO:0000256" key="4">
    <source>
        <dbReference type="ARBA" id="ARBA00023157"/>
    </source>
</evidence>
<feature type="domain" description="Death" evidence="9">
    <location>
        <begin position="250"/>
        <end position="344"/>
    </location>
</feature>
<keyword evidence="3" id="KW-0677">Repeat</keyword>
<dbReference type="GO" id="GO:0045121">
    <property type="term" value="C:membrane raft"/>
    <property type="evidence" value="ECO:0007669"/>
    <property type="project" value="TreeGrafter"/>
</dbReference>
<dbReference type="SUPFAM" id="SSF57586">
    <property type="entry name" value="TNF receptor-like"/>
    <property type="match status" value="2"/>
</dbReference>
<evidence type="ECO:0000256" key="1">
    <source>
        <dbReference type="ARBA" id="ARBA00022703"/>
    </source>
</evidence>
<dbReference type="AlphaFoldDB" id="A0A667XEM1"/>
<feature type="chain" id="PRO_5025524883" evidence="8">
    <location>
        <begin position="32"/>
        <end position="347"/>
    </location>
</feature>
<dbReference type="SMART" id="SM00005">
    <property type="entry name" value="DEATH"/>
    <property type="match status" value="1"/>
</dbReference>
<sequence>MEGVGLWNKKPHGGSVCTLLILLLFPTLGLTKPQPLEEECPVGDFRSDDGICCNKCAQGFRYVADCQAEGQRTSCKPCEEGETFMDQMNYTPNCKICKRCKKYEVMVSPCSKERNTVCRCKTGFYKEVIGPGTDQCIKCHSCGLREIQTYASAENEHESLKLVLVGVGVVGLVLVVVVGFVTYKTTKQHTKRRLLSSSPTSDVFPDTSQCMHLCKGMCTLIHTVAHCANPPFICVTQQASLLSLLPAAVSELIYTVLDLVPVPQVKQLVRSLGVTDTEIERAEADHRACKEAHYQMLRMWAERGSQSRGGSSGVMLHRPLLQELLDKLSSMQLGWAVEELQTKYGIQ</sequence>
<reference evidence="11" key="1">
    <citation type="submission" date="2019-06" db="EMBL/GenBank/DDBJ databases">
        <authorList>
            <consortium name="Wellcome Sanger Institute Data Sharing"/>
        </authorList>
    </citation>
    <scope>NUCLEOTIDE SEQUENCE [LARGE SCALE GENOMIC DNA]</scope>
</reference>
<dbReference type="SUPFAM" id="SSF47986">
    <property type="entry name" value="DEATH domain"/>
    <property type="match status" value="1"/>
</dbReference>
<protein>
    <submittedName>
        <fullName evidence="11">Tumor necrosis factor receptor superfamily, member 1a</fullName>
    </submittedName>
</protein>
<dbReference type="GO" id="GO:0043235">
    <property type="term" value="C:receptor complex"/>
    <property type="evidence" value="ECO:0007669"/>
    <property type="project" value="TreeGrafter"/>
</dbReference>
<name>A0A667XEM1_9TELE</name>
<dbReference type="GO" id="GO:0005031">
    <property type="term" value="F:tumor necrosis factor receptor activity"/>
    <property type="evidence" value="ECO:0007669"/>
    <property type="project" value="TreeGrafter"/>
</dbReference>
<evidence type="ECO:0000256" key="5">
    <source>
        <dbReference type="ARBA" id="ARBA00023180"/>
    </source>
</evidence>
<dbReference type="GO" id="GO:0043120">
    <property type="term" value="F:tumor necrosis factor binding"/>
    <property type="evidence" value="ECO:0007669"/>
    <property type="project" value="TreeGrafter"/>
</dbReference>
<evidence type="ECO:0000256" key="8">
    <source>
        <dbReference type="SAM" id="SignalP"/>
    </source>
</evidence>
<evidence type="ECO:0000256" key="3">
    <source>
        <dbReference type="ARBA" id="ARBA00022737"/>
    </source>
</evidence>
<keyword evidence="5" id="KW-0325">Glycoprotein</keyword>
<dbReference type="Ensembl" id="ENSMMDT00005007679.1">
    <property type="protein sequence ID" value="ENSMMDP00005007476.1"/>
    <property type="gene ID" value="ENSMMDG00005004054.1"/>
</dbReference>
<feature type="repeat" description="TNFR-Cys" evidence="6">
    <location>
        <begin position="77"/>
        <end position="118"/>
    </location>
</feature>
<feature type="transmembrane region" description="Helical" evidence="7">
    <location>
        <begin position="162"/>
        <end position="183"/>
    </location>
</feature>
<dbReference type="Pfam" id="PF00531">
    <property type="entry name" value="Death"/>
    <property type="match status" value="1"/>
</dbReference>
<comment type="caution">
    <text evidence="6">Lacks conserved residue(s) required for the propagation of feature annotation.</text>
</comment>
<keyword evidence="7" id="KW-0472">Membrane</keyword>
<reference evidence="11" key="2">
    <citation type="submission" date="2025-08" db="UniProtKB">
        <authorList>
            <consortium name="Ensembl"/>
        </authorList>
    </citation>
    <scope>IDENTIFICATION</scope>
</reference>
<evidence type="ECO:0000256" key="2">
    <source>
        <dbReference type="ARBA" id="ARBA00022729"/>
    </source>
</evidence>
<dbReference type="InterPro" id="IPR000488">
    <property type="entry name" value="Death_dom"/>
</dbReference>
<dbReference type="PROSITE" id="PS50050">
    <property type="entry name" value="TNFR_NGFR_2"/>
    <property type="match status" value="1"/>
</dbReference>
<evidence type="ECO:0000313" key="12">
    <source>
        <dbReference type="Proteomes" id="UP000472263"/>
    </source>
</evidence>
<keyword evidence="12" id="KW-1185">Reference proteome</keyword>
<dbReference type="SMART" id="SM00208">
    <property type="entry name" value="TNFR"/>
    <property type="match status" value="2"/>
</dbReference>
<dbReference type="InterPro" id="IPR052493">
    <property type="entry name" value="TNFRSF1A"/>
</dbReference>
<keyword evidence="7" id="KW-0812">Transmembrane</keyword>
<accession>A0A667XEM1</accession>
<dbReference type="GeneTree" id="ENSGT00940000159540"/>
<organism evidence="11 12">
    <name type="scientific">Myripristis murdjan</name>
    <name type="common">pinecone soldierfish</name>
    <dbReference type="NCBI Taxonomy" id="586833"/>
    <lineage>
        <taxon>Eukaryota</taxon>
        <taxon>Metazoa</taxon>
        <taxon>Chordata</taxon>
        <taxon>Craniata</taxon>
        <taxon>Vertebrata</taxon>
        <taxon>Euteleostomi</taxon>
        <taxon>Actinopterygii</taxon>
        <taxon>Neopterygii</taxon>
        <taxon>Teleostei</taxon>
        <taxon>Neoteleostei</taxon>
        <taxon>Acanthomorphata</taxon>
        <taxon>Holocentriformes</taxon>
        <taxon>Holocentridae</taxon>
        <taxon>Myripristis</taxon>
    </lineage>
</organism>
<feature type="domain" description="TNFR-Cys" evidence="10">
    <location>
        <begin position="77"/>
        <end position="118"/>
    </location>
</feature>
<dbReference type="PROSITE" id="PS00652">
    <property type="entry name" value="TNFR_NGFR_1"/>
    <property type="match status" value="1"/>
</dbReference>
<evidence type="ECO:0000313" key="11">
    <source>
        <dbReference type="Ensembl" id="ENSMMDP00005007476.1"/>
    </source>
</evidence>
<dbReference type="Pfam" id="PF00020">
    <property type="entry name" value="TNFR_c6"/>
    <property type="match status" value="1"/>
</dbReference>
<evidence type="ECO:0000259" key="10">
    <source>
        <dbReference type="PROSITE" id="PS50050"/>
    </source>
</evidence>
<keyword evidence="1" id="KW-0053">Apoptosis</keyword>
<dbReference type="Gene3D" id="2.10.50.10">
    <property type="entry name" value="Tumor Necrosis Factor Receptor, subunit A, domain 2"/>
    <property type="match status" value="2"/>
</dbReference>
<evidence type="ECO:0000256" key="6">
    <source>
        <dbReference type="PROSITE-ProRule" id="PRU00206"/>
    </source>
</evidence>
<dbReference type="Proteomes" id="UP000472263">
    <property type="component" value="Chromosome 16"/>
</dbReference>
<evidence type="ECO:0000256" key="7">
    <source>
        <dbReference type="SAM" id="Phobius"/>
    </source>
</evidence>
<keyword evidence="7" id="KW-1133">Transmembrane helix</keyword>